<feature type="repeat" description="ANK" evidence="3">
    <location>
        <begin position="91"/>
        <end position="123"/>
    </location>
</feature>
<dbReference type="PANTHER" id="PTHR24198">
    <property type="entry name" value="ANKYRIN REPEAT AND PROTEIN KINASE DOMAIN-CONTAINING PROTEIN"/>
    <property type="match status" value="1"/>
</dbReference>
<keyword evidence="2 3" id="KW-0040">ANK repeat</keyword>
<feature type="region of interest" description="Disordered" evidence="4">
    <location>
        <begin position="22"/>
        <end position="51"/>
    </location>
</feature>
<protein>
    <recommendedName>
        <fullName evidence="7">Ankyrin</fullName>
    </recommendedName>
</protein>
<feature type="compositionally biased region" description="Polar residues" evidence="4">
    <location>
        <begin position="23"/>
        <end position="49"/>
    </location>
</feature>
<dbReference type="Pfam" id="PF00023">
    <property type="entry name" value="Ank"/>
    <property type="match status" value="2"/>
</dbReference>
<feature type="repeat" description="ANK" evidence="3">
    <location>
        <begin position="419"/>
        <end position="451"/>
    </location>
</feature>
<feature type="region of interest" description="Disordered" evidence="4">
    <location>
        <begin position="488"/>
        <end position="512"/>
    </location>
</feature>
<keyword evidence="6" id="KW-1185">Reference proteome</keyword>
<evidence type="ECO:0000256" key="4">
    <source>
        <dbReference type="SAM" id="MobiDB-lite"/>
    </source>
</evidence>
<reference evidence="5 6" key="1">
    <citation type="journal article" date="2024" name="Commun. Biol.">
        <title>Comparative genomic analysis of thermophilic fungi reveals convergent evolutionary adaptations and gene losses.</title>
        <authorList>
            <person name="Steindorff A.S."/>
            <person name="Aguilar-Pontes M.V."/>
            <person name="Robinson A.J."/>
            <person name="Andreopoulos B."/>
            <person name="LaButti K."/>
            <person name="Kuo A."/>
            <person name="Mondo S."/>
            <person name="Riley R."/>
            <person name="Otillar R."/>
            <person name="Haridas S."/>
            <person name="Lipzen A."/>
            <person name="Grimwood J."/>
            <person name="Schmutz J."/>
            <person name="Clum A."/>
            <person name="Reid I.D."/>
            <person name="Moisan M.C."/>
            <person name="Butler G."/>
            <person name="Nguyen T.T.M."/>
            <person name="Dewar K."/>
            <person name="Conant G."/>
            <person name="Drula E."/>
            <person name="Henrissat B."/>
            <person name="Hansel C."/>
            <person name="Singer S."/>
            <person name="Hutchinson M.I."/>
            <person name="de Vries R.P."/>
            <person name="Natvig D.O."/>
            <person name="Powell A.J."/>
            <person name="Tsang A."/>
            <person name="Grigoriev I.V."/>
        </authorList>
    </citation>
    <scope>NUCLEOTIDE SEQUENCE [LARGE SCALE GENOMIC DNA]</scope>
    <source>
        <strain evidence="5 6">CBS 620.91</strain>
    </source>
</reference>
<feature type="repeat" description="ANK" evidence="3">
    <location>
        <begin position="164"/>
        <end position="196"/>
    </location>
</feature>
<evidence type="ECO:0008006" key="7">
    <source>
        <dbReference type="Google" id="ProtNLM"/>
    </source>
</evidence>
<feature type="region of interest" description="Disordered" evidence="4">
    <location>
        <begin position="373"/>
        <end position="392"/>
    </location>
</feature>
<sequence length="512" mass="55828">MDPGDGRPRKQRWKLLGAFKSAIKSSSSNTKTSRMATSGPTPARSTIQSGAVPDKPRRLYSIHDAVRDRNIQQIREILKAHPCDIYLTDDQGMTPLTLSVLLGSLTVAKFLYDSGASLLPEDNNDESLLCLAVAQKNIPMITWLAALRPPGIDRSEFLDALDLVGNSALHYSVGRNLLEITRILLVNGADPNVQARHKPDKPSPGTDFVDGGTPLLYAAGAPKDISSQDTIAMVKLLMRHGAATNIPERINGTFPLHHAMDRNDPALIDAIVDGPHDPSLRAPVDVGIIGNQDKHMQGTTALMHAAALGKRRAVKHLILRGADPNRVNSFGETCLHWAAGGHDEPGPDADTKRNERLGPPMVRMLVLGTDVGINDDEDDNGNKNNDTDDNNNIIIDDVVEDNTPTPRWATCNINATTNLGSTPLHAAAWLGRLNTAKTLLKLGADPFIVAEGIHIETVHDVRGTPVEYARLKGHFEVAEVIEGWERELKKKRKREREEREEKAAEEEKGSGS</sequence>
<dbReference type="Pfam" id="PF12796">
    <property type="entry name" value="Ank_2"/>
    <property type="match status" value="2"/>
</dbReference>
<dbReference type="SUPFAM" id="SSF48403">
    <property type="entry name" value="Ankyrin repeat"/>
    <property type="match status" value="2"/>
</dbReference>
<evidence type="ECO:0000256" key="2">
    <source>
        <dbReference type="ARBA" id="ARBA00023043"/>
    </source>
</evidence>
<dbReference type="PANTHER" id="PTHR24198:SF165">
    <property type="entry name" value="ANKYRIN REPEAT-CONTAINING PROTEIN-RELATED"/>
    <property type="match status" value="1"/>
</dbReference>
<organism evidence="5 6">
    <name type="scientific">Humicola insolens</name>
    <name type="common">Soft-rot fungus</name>
    <dbReference type="NCBI Taxonomy" id="85995"/>
    <lineage>
        <taxon>Eukaryota</taxon>
        <taxon>Fungi</taxon>
        <taxon>Dikarya</taxon>
        <taxon>Ascomycota</taxon>
        <taxon>Pezizomycotina</taxon>
        <taxon>Sordariomycetes</taxon>
        <taxon>Sordariomycetidae</taxon>
        <taxon>Sordariales</taxon>
        <taxon>Chaetomiaceae</taxon>
        <taxon>Mycothermus</taxon>
    </lineage>
</organism>
<gene>
    <name evidence="5" type="ORF">VTJ49DRAFT_4569</name>
</gene>
<name>A0ABR3VNC2_HUMIN</name>
<dbReference type="Gene3D" id="1.25.40.20">
    <property type="entry name" value="Ankyrin repeat-containing domain"/>
    <property type="match status" value="3"/>
</dbReference>
<dbReference type="Proteomes" id="UP001583172">
    <property type="component" value="Unassembled WGS sequence"/>
</dbReference>
<dbReference type="EMBL" id="JAZGSY010000036">
    <property type="protein sequence ID" value="KAL1842658.1"/>
    <property type="molecule type" value="Genomic_DNA"/>
</dbReference>
<dbReference type="InterPro" id="IPR036770">
    <property type="entry name" value="Ankyrin_rpt-contain_sf"/>
</dbReference>
<evidence type="ECO:0000313" key="5">
    <source>
        <dbReference type="EMBL" id="KAL1842658.1"/>
    </source>
</evidence>
<feature type="repeat" description="ANK" evidence="3">
    <location>
        <begin position="297"/>
        <end position="329"/>
    </location>
</feature>
<dbReference type="PROSITE" id="PS50088">
    <property type="entry name" value="ANK_REPEAT"/>
    <property type="match status" value="4"/>
</dbReference>
<dbReference type="InterPro" id="IPR002110">
    <property type="entry name" value="Ankyrin_rpt"/>
</dbReference>
<accession>A0ABR3VNC2</accession>
<dbReference type="SMART" id="SM00248">
    <property type="entry name" value="ANK"/>
    <property type="match status" value="9"/>
</dbReference>
<dbReference type="PROSITE" id="PS50297">
    <property type="entry name" value="ANK_REP_REGION"/>
    <property type="match status" value="4"/>
</dbReference>
<evidence type="ECO:0000313" key="6">
    <source>
        <dbReference type="Proteomes" id="UP001583172"/>
    </source>
</evidence>
<proteinExistence type="predicted"/>
<keyword evidence="1" id="KW-0677">Repeat</keyword>
<evidence type="ECO:0000256" key="3">
    <source>
        <dbReference type="PROSITE-ProRule" id="PRU00023"/>
    </source>
</evidence>
<feature type="compositionally biased region" description="Basic and acidic residues" evidence="4">
    <location>
        <begin position="495"/>
        <end position="512"/>
    </location>
</feature>
<evidence type="ECO:0000256" key="1">
    <source>
        <dbReference type="ARBA" id="ARBA00022737"/>
    </source>
</evidence>
<comment type="caution">
    <text evidence="5">The sequence shown here is derived from an EMBL/GenBank/DDBJ whole genome shotgun (WGS) entry which is preliminary data.</text>
</comment>